<gene>
    <name evidence="1" type="ORF">ORM20_00177</name>
</gene>
<protein>
    <submittedName>
        <fullName evidence="1">Uncharacterized protein</fullName>
    </submittedName>
</protein>
<accession>A0A9N6WV24</accession>
<sequence>MANMSIREFIKRFDNGEFDSPDVKTQCEAGWYDWFCRDTSLRNKTIFLAKRLKTLLDSPLIDQDKMYVFFKNNCPVQGKLYDDFRICDLETGDVIYCIIPSLGYSMYDKDGNPPAISGKFNGFEDRIFKNWNELKKVFISGNL</sequence>
<evidence type="ECO:0000313" key="1">
    <source>
        <dbReference type="EMBL" id="CAI3971226.1"/>
    </source>
</evidence>
<dbReference type="EMBL" id="OX359470">
    <property type="protein sequence ID" value="CAI3971226.1"/>
    <property type="molecule type" value="Genomic_DNA"/>
</dbReference>
<organism evidence="1">
    <name type="scientific">Ochrobactrum phage ORM_20</name>
    <dbReference type="NCBI Taxonomy" id="2985243"/>
    <lineage>
        <taxon>Viruses</taxon>
    </lineage>
</organism>
<name>A0A9N6WV24_9VIRU</name>
<proteinExistence type="predicted"/>
<reference evidence="1" key="1">
    <citation type="submission" date="2022-10" db="EMBL/GenBank/DDBJ databases">
        <authorList>
            <person name="Meaden S."/>
        </authorList>
    </citation>
    <scope>NUCLEOTIDE SEQUENCE</scope>
</reference>